<evidence type="ECO:0000313" key="5">
    <source>
        <dbReference type="EMBL" id="SFR45734.1"/>
    </source>
</evidence>
<dbReference type="InterPro" id="IPR029000">
    <property type="entry name" value="Cyclophilin-like_dom_sf"/>
</dbReference>
<dbReference type="GO" id="GO:0016787">
    <property type="term" value="F:hydrolase activity"/>
    <property type="evidence" value="ECO:0007669"/>
    <property type="project" value="UniProtKB-KW"/>
</dbReference>
<dbReference type="SUPFAM" id="SSF50891">
    <property type="entry name" value="Cyclophilin-like"/>
    <property type="match status" value="1"/>
</dbReference>
<name>A0A1I6GU18_9GAMM</name>
<dbReference type="STRING" id="650891.SAMN05216203_0477"/>
<gene>
    <name evidence="5" type="ORF">SAMN05216203_0477</name>
</gene>
<sequence length="317" mass="34139">MTGLWVDNPGPRATVQDLGRHGYQHHGLSPGGAADLHAFRWANRLLDNGPGDACLEITLGGFTATAEATLRVSLTGADCNARVNGTAVANWRTFLLKKGDRIQLGVPATGLLTYLGVTGGWRTRSFCGSRSVVAREGLAGLSPVKAGSRLPADLPERARLPDRQLPHHLQKHYGMAPCLKVMPALSPEGLDPGDPVRFIHSSYRIGRQSDRMGYRLEGPALQSDGGVVSRGVSCGTIQVPGDGKPMILMNDRQTIGGYPVLGTVPVLDCSRLAQCRPGQSVSFQWADVADCQAERQLFERLLTRTTWDKHGNCLNQS</sequence>
<reference evidence="5 6" key="1">
    <citation type="submission" date="2016-10" db="EMBL/GenBank/DDBJ databases">
        <authorList>
            <person name="de Groot N.N."/>
        </authorList>
    </citation>
    <scope>NUCLEOTIDE SEQUENCE [LARGE SCALE GENOMIC DNA]</scope>
    <source>
        <strain evidence="5 6">CGMCC 1.9167</strain>
    </source>
</reference>
<evidence type="ECO:0000313" key="6">
    <source>
        <dbReference type="Proteomes" id="UP000198644"/>
    </source>
</evidence>
<dbReference type="GO" id="GO:0005524">
    <property type="term" value="F:ATP binding"/>
    <property type="evidence" value="ECO:0007669"/>
    <property type="project" value="UniProtKB-KW"/>
</dbReference>
<feature type="domain" description="Carboxyltransferase" evidence="4">
    <location>
        <begin position="25"/>
        <end position="301"/>
    </location>
</feature>
<evidence type="ECO:0000259" key="4">
    <source>
        <dbReference type="SMART" id="SM00797"/>
    </source>
</evidence>
<keyword evidence="3" id="KW-0067">ATP-binding</keyword>
<dbReference type="Gene3D" id="2.40.100.10">
    <property type="entry name" value="Cyclophilin-like"/>
    <property type="match status" value="1"/>
</dbReference>
<dbReference type="SMART" id="SM00797">
    <property type="entry name" value="AHS2"/>
    <property type="match status" value="1"/>
</dbReference>
<keyword evidence="1" id="KW-0547">Nucleotide-binding</keyword>
<protein>
    <submittedName>
        <fullName evidence="5">Biotin-dependent carboxylase uncharacterized domain-containing protein</fullName>
    </submittedName>
</protein>
<accession>A0A1I6GU18</accession>
<dbReference type="InterPro" id="IPR003778">
    <property type="entry name" value="CT_A_B"/>
</dbReference>
<dbReference type="OrthoDB" id="9768696at2"/>
<dbReference type="PANTHER" id="PTHR43309:SF4">
    <property type="entry name" value="CARBOXYLTRANSFERASE DOMAIN-CONTAINING PROTEIN"/>
    <property type="match status" value="1"/>
</dbReference>
<evidence type="ECO:0000256" key="3">
    <source>
        <dbReference type="ARBA" id="ARBA00022840"/>
    </source>
</evidence>
<dbReference type="RefSeq" id="WP_092008694.1">
    <property type="nucleotide sequence ID" value="NZ_FOYW01000001.1"/>
</dbReference>
<keyword evidence="6" id="KW-1185">Reference proteome</keyword>
<evidence type="ECO:0000256" key="2">
    <source>
        <dbReference type="ARBA" id="ARBA00022801"/>
    </source>
</evidence>
<dbReference type="EMBL" id="FOYW01000001">
    <property type="protein sequence ID" value="SFR45734.1"/>
    <property type="molecule type" value="Genomic_DNA"/>
</dbReference>
<dbReference type="AlphaFoldDB" id="A0A1I6GU18"/>
<evidence type="ECO:0000256" key="1">
    <source>
        <dbReference type="ARBA" id="ARBA00022741"/>
    </source>
</evidence>
<dbReference type="Pfam" id="PF02626">
    <property type="entry name" value="CT_A_B"/>
    <property type="match status" value="1"/>
</dbReference>
<dbReference type="Proteomes" id="UP000198644">
    <property type="component" value="Unassembled WGS sequence"/>
</dbReference>
<proteinExistence type="predicted"/>
<organism evidence="5 6">
    <name type="scientific">Marinobacter daqiaonensis</name>
    <dbReference type="NCBI Taxonomy" id="650891"/>
    <lineage>
        <taxon>Bacteria</taxon>
        <taxon>Pseudomonadati</taxon>
        <taxon>Pseudomonadota</taxon>
        <taxon>Gammaproteobacteria</taxon>
        <taxon>Pseudomonadales</taxon>
        <taxon>Marinobacteraceae</taxon>
        <taxon>Marinobacter</taxon>
    </lineage>
</organism>
<keyword evidence="2" id="KW-0378">Hydrolase</keyword>
<dbReference type="PANTHER" id="PTHR43309">
    <property type="entry name" value="5-OXOPROLINASE SUBUNIT C"/>
    <property type="match status" value="1"/>
</dbReference>
<dbReference type="InterPro" id="IPR052708">
    <property type="entry name" value="PxpC"/>
</dbReference>